<sequence>MAEDEDSLEAEIVYPITCGDSKANLIWRKFVCPGINVKCVQVRIKSLTLGSWFGWALVGCFASEPYCDGTGGDSCCTSYLSSWPYCVVLAGEMLPEFNCTIGEVEKFGHFQCLLSLKVENLLRSSLVETC</sequence>
<evidence type="ECO:0000259" key="4">
    <source>
        <dbReference type="PROSITE" id="PS50864"/>
    </source>
</evidence>
<evidence type="ECO:0000313" key="5">
    <source>
        <dbReference type="EMBL" id="OPJ84953.1"/>
    </source>
</evidence>
<keyword evidence="3" id="KW-0539">Nucleus</keyword>
<organism evidence="5 6">
    <name type="scientific">Patagioenas fasciata monilis</name>
    <dbReference type="NCBI Taxonomy" id="372326"/>
    <lineage>
        <taxon>Eukaryota</taxon>
        <taxon>Metazoa</taxon>
        <taxon>Chordata</taxon>
        <taxon>Craniata</taxon>
        <taxon>Vertebrata</taxon>
        <taxon>Euteleostomi</taxon>
        <taxon>Archelosauria</taxon>
        <taxon>Archosauria</taxon>
        <taxon>Dinosauria</taxon>
        <taxon>Saurischia</taxon>
        <taxon>Theropoda</taxon>
        <taxon>Coelurosauria</taxon>
        <taxon>Aves</taxon>
        <taxon>Neognathae</taxon>
        <taxon>Neoaves</taxon>
        <taxon>Columbimorphae</taxon>
        <taxon>Columbiformes</taxon>
        <taxon>Columbidae</taxon>
        <taxon>Patagioenas</taxon>
    </lineage>
</organism>
<dbReference type="InterPro" id="IPR000770">
    <property type="entry name" value="SAND_dom"/>
</dbReference>
<reference evidence="5 6" key="1">
    <citation type="submission" date="2016-02" db="EMBL/GenBank/DDBJ databases">
        <title>Band-tailed pigeon sequencing and assembly.</title>
        <authorList>
            <person name="Soares A.E."/>
            <person name="Novak B.J."/>
            <person name="Rice E.S."/>
            <person name="O'Connell B."/>
            <person name="Chang D."/>
            <person name="Weber S."/>
            <person name="Shapiro B."/>
        </authorList>
    </citation>
    <scope>NUCLEOTIDE SEQUENCE [LARGE SCALE GENOMIC DNA]</scope>
    <source>
        <strain evidence="5">BTP2013</strain>
        <tissue evidence="5">Blood</tissue>
    </source>
</reference>
<dbReference type="EMBL" id="LSYS01002950">
    <property type="protein sequence ID" value="OPJ84953.1"/>
    <property type="molecule type" value="Genomic_DNA"/>
</dbReference>
<feature type="domain" description="SAND" evidence="4">
    <location>
        <begin position="3"/>
        <end position="53"/>
    </location>
</feature>
<dbReference type="OrthoDB" id="5792412at2759"/>
<dbReference type="AlphaFoldDB" id="A0A1V4KKQ1"/>
<dbReference type="InterPro" id="IPR010919">
    <property type="entry name" value="SAND-like_dom_sf"/>
</dbReference>
<evidence type="ECO:0000256" key="1">
    <source>
        <dbReference type="ARBA" id="ARBA00023015"/>
    </source>
</evidence>
<dbReference type="GO" id="GO:0006357">
    <property type="term" value="P:regulation of transcription by RNA polymerase II"/>
    <property type="evidence" value="ECO:0007669"/>
    <property type="project" value="TreeGrafter"/>
</dbReference>
<evidence type="ECO:0000256" key="3">
    <source>
        <dbReference type="ARBA" id="ARBA00023242"/>
    </source>
</evidence>
<dbReference type="Pfam" id="PF01342">
    <property type="entry name" value="SAND"/>
    <property type="match status" value="1"/>
</dbReference>
<dbReference type="GO" id="GO:0005634">
    <property type="term" value="C:nucleus"/>
    <property type="evidence" value="ECO:0007669"/>
    <property type="project" value="TreeGrafter"/>
</dbReference>
<evidence type="ECO:0000313" key="6">
    <source>
        <dbReference type="Proteomes" id="UP000190648"/>
    </source>
</evidence>
<dbReference type="PANTHER" id="PTHR10417:SF2">
    <property type="entry name" value="GLUCOCORTICOID MODULATORY ELEMENT-BINDING PROTEIN 2"/>
    <property type="match status" value="1"/>
</dbReference>
<gene>
    <name evidence="5" type="primary">GMEB2</name>
    <name evidence="5" type="ORF">AV530_018004</name>
</gene>
<dbReference type="GO" id="GO:0046872">
    <property type="term" value="F:metal ion binding"/>
    <property type="evidence" value="ECO:0007669"/>
    <property type="project" value="UniProtKB-KW"/>
</dbReference>
<keyword evidence="1" id="KW-0805">Transcription regulation</keyword>
<keyword evidence="6" id="KW-1185">Reference proteome</keyword>
<accession>A0A1V4KKQ1</accession>
<protein>
    <submittedName>
        <fullName evidence="5">Glucocorticoid modulatory element-binding protein 2 isoform B</fullName>
    </submittedName>
</protein>
<proteinExistence type="predicted"/>
<dbReference type="Proteomes" id="UP000190648">
    <property type="component" value="Unassembled WGS sequence"/>
</dbReference>
<dbReference type="Gene3D" id="3.10.390.10">
    <property type="entry name" value="SAND domain-like"/>
    <property type="match status" value="1"/>
</dbReference>
<comment type="caution">
    <text evidence="5">The sequence shown here is derived from an EMBL/GenBank/DDBJ whole genome shotgun (WGS) entry which is preliminary data.</text>
</comment>
<name>A0A1V4KKQ1_PATFA</name>
<keyword evidence="2" id="KW-0804">Transcription</keyword>
<evidence type="ECO:0000256" key="2">
    <source>
        <dbReference type="ARBA" id="ARBA00023163"/>
    </source>
</evidence>
<dbReference type="GO" id="GO:0000978">
    <property type="term" value="F:RNA polymerase II cis-regulatory region sequence-specific DNA binding"/>
    <property type="evidence" value="ECO:0007669"/>
    <property type="project" value="TreeGrafter"/>
</dbReference>
<dbReference type="SUPFAM" id="SSF63763">
    <property type="entry name" value="SAND domain-like"/>
    <property type="match status" value="1"/>
</dbReference>
<dbReference type="PROSITE" id="PS50864">
    <property type="entry name" value="SAND"/>
    <property type="match status" value="1"/>
</dbReference>
<dbReference type="PANTHER" id="PTHR10417">
    <property type="entry name" value="GLUCOCORTICOID MODULATORY ELEMENT-BINDING PROTEIN"/>
    <property type="match status" value="1"/>
</dbReference>